<comment type="similarity">
    <text evidence="1">Belongs to the DEAD box helicase family. DEAH subfamily.</text>
</comment>
<dbReference type="FunFam" id="3.40.50.300:FF:000575">
    <property type="entry name" value="ATP-dependent helicase hrpA"/>
    <property type="match status" value="1"/>
</dbReference>
<dbReference type="SUPFAM" id="SSF52540">
    <property type="entry name" value="P-loop containing nucleoside triphosphate hydrolases"/>
    <property type="match status" value="1"/>
</dbReference>
<feature type="domain" description="Helicase C-terminal" evidence="9">
    <location>
        <begin position="281"/>
        <end position="448"/>
    </location>
</feature>
<sequence length="1308" mass="148660">MSSHASETKNTQLNFSQLNELIEQCMLADRFRFRRRIQQILRLDETKQVEALAKLSKDIERSTLLCEQRRNNRPKIEYPDLPVTEQKDKISDAIRDNQVVIIAGETGSGKTTQIPKICLDLGRGVAGLIGHTQPRRLAARSVANRIAEELKTELGNEVGFKIRFSDQVSDRSYVKLMTDGILLAEIQQDRFLKKYDTIIIDEAHERSLNIDFILGILKQLLPKRPDLKLIITSATIDPERFSKHFDNAPIIQVSGRTFPVEMRYRPLLEDGQENDRDQAQAIIDAVNELGEHSQGDILVFLSGERDIRDMADALTRQQFRHTEVVPLYARLSAAEQNKIFQSHSGRRIVLATNVAETSLTVPGIKYVIDPGTARISRYSVRSKVQRLPIEAISQASANQRAGRCGRVSNGICIRLYSEEDFNNRDEFTDPEILRTNLASVILQMLALGLGKIDQFPFVQMPDSRSINDGFNLLEELGGVEKDTGRLSLTTIGRQMARLPIDPRYARMIVEAEKQNSMRDVTVITAGLSIQDPRERPQDKRQAADEKHQAFANKDSDFLALLSLWHEFKAKQAELTNNQLRKWCKQYFINYLRMREWQDIVSQLKKSIAELGFRISQAEADYQAIHQAMAAGLLSHIGNKDKDKEYLGARNSRFMLFPGSGIAKTSPKWLMVAELVDTSRLFGRMGAKIEPQWLESLAGHLIKRNYSEPHWSKKQGTVQAFENVVLYGLPLVTKRRVAYSQIDPVISRAIFIREALVNQDTKLKDDFLIENQLEVDEIRGLEDKIRRRDLLVDEEALVDFYAEHIPSHVCSEASFKKWWSKARNNTPDLLSYSKQMLLKNSPVKAHEIDFPETWRQGNLTLSLDYHFNPTDIDDGVSLLVPLSLLNQLSTSGFDWLVPGLRHELIITLIKSLPKRLRRNFVPAPNYAQACLADILPIDDKGRAVGFLNALTLKLKRMTGVEVTAEDWQIDTLPSHLHFNFKVLDEHNKLFKQGRDLHGLQHELQSKVKQSLSSIAKPGLEKSGLTKWDFDALPEEYESKQSGFNVKAYPALVAQKHSVAIKLFDKPYMAQSSHQLGLRQLILISIPSPIKYLHEKLPNKAKLGLYFNPFGKITALIDDVIAAAIDELVTQFQLQNGNIRTPEPFEKCCVFVRSEINDRVLEIAQKVEIGLTKAHQIKKKMKGNVPMSMINAYGDIKQHLDSLVFGGFTSEIGAGRLNDWQRYIEGIARRIEKLPIDPTKDRLHQLNVEKVQQAYAKQLNKVPAGLPVPDALAEVRWMIEELRVSFFAQQLGTAMPISTKRIINQLETVS</sequence>
<dbReference type="Gene3D" id="1.20.120.1080">
    <property type="match status" value="1"/>
</dbReference>
<dbReference type="PANTHER" id="PTHR18934:SF99">
    <property type="entry name" value="ATP-DEPENDENT RNA HELICASE DHX37-RELATED"/>
    <property type="match status" value="1"/>
</dbReference>
<dbReference type="GO" id="GO:0003724">
    <property type="term" value="F:RNA helicase activity"/>
    <property type="evidence" value="ECO:0007669"/>
    <property type="project" value="UniProtKB-EC"/>
</dbReference>
<dbReference type="InterPro" id="IPR014001">
    <property type="entry name" value="Helicase_ATP-bd"/>
</dbReference>
<dbReference type="FunFam" id="3.40.50.300:FF:000439">
    <property type="entry name" value="ATP-dependent RNA helicase HrpA"/>
    <property type="match status" value="1"/>
</dbReference>
<dbReference type="NCBIfam" id="NF008348">
    <property type="entry name" value="PRK11131.1"/>
    <property type="match status" value="1"/>
</dbReference>
<dbReference type="PROSITE" id="PS51192">
    <property type="entry name" value="HELICASE_ATP_BIND_1"/>
    <property type="match status" value="1"/>
</dbReference>
<dbReference type="EC" id="3.6.4.13" evidence="2"/>
<dbReference type="NCBIfam" id="TIGR01967">
    <property type="entry name" value="DEAH_box_HrpA"/>
    <property type="match status" value="1"/>
</dbReference>
<dbReference type="InterPro" id="IPR011709">
    <property type="entry name" value="DEAD-box_helicase_OB_fold"/>
</dbReference>
<dbReference type="CDD" id="cd18791">
    <property type="entry name" value="SF2_C_RHA"/>
    <property type="match status" value="1"/>
</dbReference>
<keyword evidence="5 10" id="KW-0347">Helicase</keyword>
<dbReference type="InterPro" id="IPR003593">
    <property type="entry name" value="AAA+_ATPase"/>
</dbReference>
<evidence type="ECO:0000256" key="7">
    <source>
        <dbReference type="ARBA" id="ARBA00047984"/>
    </source>
</evidence>
<reference evidence="11" key="1">
    <citation type="journal article" date="2014" name="Environ. Microbiol.">
        <title>Comparative genomics of the marine bacterial genus Glaciecola reveals the high degree of genomic diversity and genomic characteristic for cold adaptation.</title>
        <authorList>
            <person name="Qin Q.L."/>
            <person name="Xie B.B."/>
            <person name="Yu Y."/>
            <person name="Shu Y.L."/>
            <person name="Rong J.C."/>
            <person name="Zhang Y.J."/>
            <person name="Zhao D.L."/>
            <person name="Chen X.L."/>
            <person name="Zhang X.Y."/>
            <person name="Chen B."/>
            <person name="Zhou B.C."/>
            <person name="Zhang Y.Z."/>
        </authorList>
    </citation>
    <scope>NUCLEOTIDE SEQUENCE [LARGE SCALE GENOMIC DNA]</scope>
    <source>
        <strain evidence="11">LMG 21857</strain>
    </source>
</reference>
<dbReference type="GO" id="GO:0003723">
    <property type="term" value="F:RNA binding"/>
    <property type="evidence" value="ECO:0007669"/>
    <property type="project" value="TreeGrafter"/>
</dbReference>
<evidence type="ECO:0000259" key="9">
    <source>
        <dbReference type="PROSITE" id="PS51194"/>
    </source>
</evidence>
<dbReference type="CDD" id="cd17989">
    <property type="entry name" value="DEXHc_HrpA"/>
    <property type="match status" value="1"/>
</dbReference>
<dbReference type="Gene3D" id="3.40.50.300">
    <property type="entry name" value="P-loop containing nucleotide triphosphate hydrolases"/>
    <property type="match status" value="2"/>
</dbReference>
<dbReference type="SMART" id="SM00382">
    <property type="entry name" value="AAA"/>
    <property type="match status" value="1"/>
</dbReference>
<keyword evidence="11" id="KW-1185">Reference proteome</keyword>
<dbReference type="InterPro" id="IPR007502">
    <property type="entry name" value="Helicase-assoc_dom"/>
</dbReference>
<evidence type="ECO:0000256" key="3">
    <source>
        <dbReference type="ARBA" id="ARBA00022741"/>
    </source>
</evidence>
<evidence type="ECO:0000256" key="4">
    <source>
        <dbReference type="ARBA" id="ARBA00022801"/>
    </source>
</evidence>
<keyword evidence="6" id="KW-0067">ATP-binding</keyword>
<dbReference type="InterPro" id="IPR027417">
    <property type="entry name" value="P-loop_NTPase"/>
</dbReference>
<comment type="caution">
    <text evidence="10">The sequence shown here is derived from an EMBL/GenBank/DDBJ whole genome shotgun (WGS) entry which is preliminary data.</text>
</comment>
<evidence type="ECO:0000256" key="2">
    <source>
        <dbReference type="ARBA" id="ARBA00012552"/>
    </source>
</evidence>
<evidence type="ECO:0000313" key="11">
    <source>
        <dbReference type="Proteomes" id="UP000006322"/>
    </source>
</evidence>
<dbReference type="Pfam" id="PF07717">
    <property type="entry name" value="OB_NTP_bind"/>
    <property type="match status" value="1"/>
</dbReference>
<dbReference type="FunFam" id="1.20.120.1080:FF:000005">
    <property type="entry name" value="ATP-dependent helicase HrpA"/>
    <property type="match status" value="1"/>
</dbReference>
<dbReference type="GO" id="GO:0005524">
    <property type="term" value="F:ATP binding"/>
    <property type="evidence" value="ECO:0007669"/>
    <property type="project" value="UniProtKB-KW"/>
</dbReference>
<keyword evidence="4 10" id="KW-0378">Hydrolase</keyword>
<evidence type="ECO:0000256" key="6">
    <source>
        <dbReference type="ARBA" id="ARBA00022840"/>
    </source>
</evidence>
<name>K6ZP23_9ALTE</name>
<dbReference type="InterPro" id="IPR011545">
    <property type="entry name" value="DEAD/DEAH_box_helicase_dom"/>
</dbReference>
<dbReference type="STRING" id="1129793.GPLA_1132"/>
<dbReference type="InterPro" id="IPR010222">
    <property type="entry name" value="RNA_helicase_HrpA"/>
</dbReference>
<dbReference type="Proteomes" id="UP000006322">
    <property type="component" value="Unassembled WGS sequence"/>
</dbReference>
<proteinExistence type="inferred from homology"/>
<dbReference type="Pfam" id="PF21010">
    <property type="entry name" value="HA2_C"/>
    <property type="match status" value="1"/>
</dbReference>
<dbReference type="InterPro" id="IPR024590">
    <property type="entry name" value="HrpA_C"/>
</dbReference>
<dbReference type="EMBL" id="BAER01000025">
    <property type="protein sequence ID" value="GAC32047.1"/>
    <property type="molecule type" value="Genomic_DNA"/>
</dbReference>
<dbReference type="SMART" id="SM00487">
    <property type="entry name" value="DEXDc"/>
    <property type="match status" value="1"/>
</dbReference>
<dbReference type="InterPro" id="IPR001650">
    <property type="entry name" value="Helicase_C-like"/>
</dbReference>
<dbReference type="Pfam" id="PF00270">
    <property type="entry name" value="DEAD"/>
    <property type="match status" value="1"/>
</dbReference>
<dbReference type="PROSITE" id="PS51194">
    <property type="entry name" value="HELICASE_CTER"/>
    <property type="match status" value="1"/>
</dbReference>
<dbReference type="SMART" id="SM00847">
    <property type="entry name" value="HA2"/>
    <property type="match status" value="1"/>
</dbReference>
<organism evidence="10 11">
    <name type="scientific">Paraglaciecola polaris LMG 21857</name>
    <dbReference type="NCBI Taxonomy" id="1129793"/>
    <lineage>
        <taxon>Bacteria</taxon>
        <taxon>Pseudomonadati</taxon>
        <taxon>Pseudomonadota</taxon>
        <taxon>Gammaproteobacteria</taxon>
        <taxon>Alteromonadales</taxon>
        <taxon>Alteromonadaceae</taxon>
        <taxon>Paraglaciecola</taxon>
    </lineage>
</organism>
<evidence type="ECO:0000256" key="1">
    <source>
        <dbReference type="ARBA" id="ARBA00008792"/>
    </source>
</evidence>
<dbReference type="GO" id="GO:0016887">
    <property type="term" value="F:ATP hydrolysis activity"/>
    <property type="evidence" value="ECO:0007669"/>
    <property type="project" value="RHEA"/>
</dbReference>
<evidence type="ECO:0000259" key="8">
    <source>
        <dbReference type="PROSITE" id="PS51192"/>
    </source>
</evidence>
<feature type="domain" description="Helicase ATP-binding" evidence="8">
    <location>
        <begin position="91"/>
        <end position="254"/>
    </location>
</feature>
<protein>
    <recommendedName>
        <fullName evidence="2">RNA helicase</fullName>
        <ecNumber evidence="2">3.6.4.13</ecNumber>
    </recommendedName>
</protein>
<evidence type="ECO:0000256" key="5">
    <source>
        <dbReference type="ARBA" id="ARBA00022806"/>
    </source>
</evidence>
<dbReference type="PANTHER" id="PTHR18934">
    <property type="entry name" value="ATP-DEPENDENT RNA HELICASE"/>
    <property type="match status" value="1"/>
</dbReference>
<accession>K6ZP23</accession>
<dbReference type="Pfam" id="PF00271">
    <property type="entry name" value="Helicase_C"/>
    <property type="match status" value="1"/>
</dbReference>
<gene>
    <name evidence="10" type="primary">hrpA</name>
    <name evidence="10" type="ORF">GPLA_1132</name>
</gene>
<evidence type="ECO:0000313" key="10">
    <source>
        <dbReference type="EMBL" id="GAC32047.1"/>
    </source>
</evidence>
<dbReference type="SMART" id="SM00490">
    <property type="entry name" value="HELICc"/>
    <property type="match status" value="1"/>
</dbReference>
<dbReference type="OrthoDB" id="9805617at2"/>
<dbReference type="RefSeq" id="WP_007103851.1">
    <property type="nucleotide sequence ID" value="NZ_BAER01000025.1"/>
</dbReference>
<comment type="catalytic activity">
    <reaction evidence="7">
        <text>ATP + H2O = ADP + phosphate + H(+)</text>
        <dbReference type="Rhea" id="RHEA:13065"/>
        <dbReference type="ChEBI" id="CHEBI:15377"/>
        <dbReference type="ChEBI" id="CHEBI:15378"/>
        <dbReference type="ChEBI" id="CHEBI:30616"/>
        <dbReference type="ChEBI" id="CHEBI:43474"/>
        <dbReference type="ChEBI" id="CHEBI:456216"/>
        <dbReference type="EC" id="3.6.4.13"/>
    </reaction>
</comment>
<keyword evidence="3" id="KW-0547">Nucleotide-binding</keyword>
<dbReference type="Pfam" id="PF11898">
    <property type="entry name" value="DUF3418"/>
    <property type="match status" value="1"/>
</dbReference>